<organism evidence="2 3">
    <name type="scientific">Caenorhabditis nigoni</name>
    <dbReference type="NCBI Taxonomy" id="1611254"/>
    <lineage>
        <taxon>Eukaryota</taxon>
        <taxon>Metazoa</taxon>
        <taxon>Ecdysozoa</taxon>
        <taxon>Nematoda</taxon>
        <taxon>Chromadorea</taxon>
        <taxon>Rhabditida</taxon>
        <taxon>Rhabditina</taxon>
        <taxon>Rhabditomorpha</taxon>
        <taxon>Rhabditoidea</taxon>
        <taxon>Rhabditidae</taxon>
        <taxon>Peloderinae</taxon>
        <taxon>Caenorhabditis</taxon>
    </lineage>
</organism>
<comment type="caution">
    <text evidence="2">The sequence shown here is derived from an EMBL/GenBank/DDBJ whole genome shotgun (WGS) entry which is preliminary data.</text>
</comment>
<proteinExistence type="predicted"/>
<dbReference type="EMBL" id="PDUG01000001">
    <property type="protein sequence ID" value="PIC53375.1"/>
    <property type="molecule type" value="Genomic_DNA"/>
</dbReference>
<sequence length="69" mass="7756">MDSEFSSGSERSSMDDSKMVETSSSRNSPTAEAPKIPAFLQGNQAQRLLFQKLAEQAKEKFEKRKTENN</sequence>
<feature type="region of interest" description="Disordered" evidence="1">
    <location>
        <begin position="1"/>
        <end position="40"/>
    </location>
</feature>
<evidence type="ECO:0000256" key="1">
    <source>
        <dbReference type="SAM" id="MobiDB-lite"/>
    </source>
</evidence>
<evidence type="ECO:0000313" key="3">
    <source>
        <dbReference type="Proteomes" id="UP000230233"/>
    </source>
</evidence>
<dbReference type="Proteomes" id="UP000230233">
    <property type="component" value="Chromosome I"/>
</dbReference>
<gene>
    <name evidence="2" type="primary">Cnig_chr_I.g3102</name>
    <name evidence="2" type="ORF">B9Z55_003102</name>
</gene>
<name>A0A2G5VNH3_9PELO</name>
<feature type="compositionally biased region" description="Polar residues" evidence="1">
    <location>
        <begin position="20"/>
        <end position="30"/>
    </location>
</feature>
<keyword evidence="3" id="KW-1185">Reference proteome</keyword>
<protein>
    <submittedName>
        <fullName evidence="2">Uncharacterized protein</fullName>
    </submittedName>
</protein>
<accession>A0A2G5VNH3</accession>
<evidence type="ECO:0000313" key="2">
    <source>
        <dbReference type="EMBL" id="PIC53375.1"/>
    </source>
</evidence>
<dbReference type="AlphaFoldDB" id="A0A2G5VNH3"/>
<reference evidence="3" key="1">
    <citation type="submission" date="2017-10" db="EMBL/GenBank/DDBJ databases">
        <title>Rapid genome shrinkage in a self-fertile nematode reveals novel sperm competition proteins.</title>
        <authorList>
            <person name="Yin D."/>
            <person name="Schwarz E.M."/>
            <person name="Thomas C.G."/>
            <person name="Felde R.L."/>
            <person name="Korf I.F."/>
            <person name="Cutter A.D."/>
            <person name="Schartner C.M."/>
            <person name="Ralston E.J."/>
            <person name="Meyer B.J."/>
            <person name="Haag E.S."/>
        </authorList>
    </citation>
    <scope>NUCLEOTIDE SEQUENCE [LARGE SCALE GENOMIC DNA]</scope>
    <source>
        <strain evidence="3">JU1422</strain>
    </source>
</reference>
<feature type="compositionally biased region" description="Low complexity" evidence="1">
    <location>
        <begin position="1"/>
        <end position="11"/>
    </location>
</feature>